<keyword evidence="2 5" id="KW-0645">Protease</keyword>
<gene>
    <name evidence="9" type="ORF">U2I54_12375</name>
</gene>
<comment type="similarity">
    <text evidence="1 5 6">Belongs to the peptidase S8 family.</text>
</comment>
<evidence type="ECO:0000313" key="9">
    <source>
        <dbReference type="EMBL" id="MDZ5607871.1"/>
    </source>
</evidence>
<dbReference type="RefSeq" id="WP_374217866.1">
    <property type="nucleotide sequence ID" value="NZ_JAXOVW010000023.1"/>
</dbReference>
<evidence type="ECO:0000256" key="7">
    <source>
        <dbReference type="SAM" id="SignalP"/>
    </source>
</evidence>
<feature type="chain" id="PRO_5045254191" evidence="7">
    <location>
        <begin position="25"/>
        <end position="423"/>
    </location>
</feature>
<feature type="signal peptide" evidence="7">
    <location>
        <begin position="1"/>
        <end position="24"/>
    </location>
</feature>
<dbReference type="InterPro" id="IPR023827">
    <property type="entry name" value="Peptidase_S8_Asp-AS"/>
</dbReference>
<keyword evidence="3 5" id="KW-0378">Hydrolase</keyword>
<evidence type="ECO:0000256" key="6">
    <source>
        <dbReference type="RuleBase" id="RU003355"/>
    </source>
</evidence>
<name>A0ABU5JXL4_9BACI</name>
<keyword evidence="10" id="KW-1185">Reference proteome</keyword>
<dbReference type="Gene3D" id="3.40.50.200">
    <property type="entry name" value="Peptidase S8/S53 domain"/>
    <property type="match status" value="1"/>
</dbReference>
<feature type="active site" description="Charge relay system" evidence="5">
    <location>
        <position position="364"/>
    </location>
</feature>
<organism evidence="9 10">
    <name type="scientific">Bacillus bingmayongensis</name>
    <dbReference type="NCBI Taxonomy" id="1150157"/>
    <lineage>
        <taxon>Bacteria</taxon>
        <taxon>Bacillati</taxon>
        <taxon>Bacillota</taxon>
        <taxon>Bacilli</taxon>
        <taxon>Bacillales</taxon>
        <taxon>Bacillaceae</taxon>
        <taxon>Bacillus</taxon>
    </lineage>
</organism>
<dbReference type="InterPro" id="IPR000209">
    <property type="entry name" value="Peptidase_S8/S53_dom"/>
</dbReference>
<reference evidence="10" key="1">
    <citation type="submission" date="2023-11" db="EMBL/GenBank/DDBJ databases">
        <title>Genome Sequence of Bacillus pseudomycoides stain BUPM19.</title>
        <authorList>
            <person name="Farhat A."/>
        </authorList>
    </citation>
    <scope>NUCLEOTIDE SEQUENCE [LARGE SCALE GENOMIC DNA]</scope>
    <source>
        <strain evidence="10">BUPM19</strain>
    </source>
</reference>
<feature type="domain" description="Peptidase S8/S53" evidence="8">
    <location>
        <begin position="133"/>
        <end position="414"/>
    </location>
</feature>
<feature type="active site" description="Charge relay system" evidence="5">
    <location>
        <position position="141"/>
    </location>
</feature>
<dbReference type="InterPro" id="IPR023828">
    <property type="entry name" value="Peptidase_S8_Ser-AS"/>
</dbReference>
<dbReference type="InterPro" id="IPR015500">
    <property type="entry name" value="Peptidase_S8_subtilisin-rel"/>
</dbReference>
<evidence type="ECO:0000313" key="10">
    <source>
        <dbReference type="Proteomes" id="UP001291930"/>
    </source>
</evidence>
<dbReference type="InterPro" id="IPR050131">
    <property type="entry name" value="Peptidase_S8_subtilisin-like"/>
</dbReference>
<dbReference type="InterPro" id="IPR036852">
    <property type="entry name" value="Peptidase_S8/S53_dom_sf"/>
</dbReference>
<sequence length="423" mass="46339">MKRYWYISLLLICFFAVNQQTVDAAESEVFLLEEGANVQDYVEELKETYPELTIETIDELQFVQVEGDTKQLDTAAKLLVNDTMASGDLAGVVSETSTVSNNIITGEGFAKFNWPYARITNNQMKFNEFKGERDVEIALIDSGLDTTHPLFQYNVKPGKTFVESSSSTSDDFGHGTQVAGVVRTIAPQATLIPYKVLGKQGGESIWTLKAMVEAVNDGVDILNISLGTYKSDNIEDEKVTRLAYERAVEYAKKHKVAVVASSGNEGHNLDEQVAIGNYHLPGGLPEVLTVGSTTKDGDRAYYSNYGSNVDIVAPGGDFGPMYSTKGEMNVTYMLMTTAPMKQQQNFIDQAVGLPQGYTLSFGTSLSAPQVSATLALMMAQDKAKKPNPNKYINQLLKETIDLSKPGFDPVYGHGELKIPNILK</sequence>
<dbReference type="PROSITE" id="PS00138">
    <property type="entry name" value="SUBTILASE_SER"/>
    <property type="match status" value="1"/>
</dbReference>
<dbReference type="PROSITE" id="PS51892">
    <property type="entry name" value="SUBTILASE"/>
    <property type="match status" value="1"/>
</dbReference>
<dbReference type="SUPFAM" id="SSF52743">
    <property type="entry name" value="Subtilisin-like"/>
    <property type="match status" value="1"/>
</dbReference>
<dbReference type="PRINTS" id="PR00723">
    <property type="entry name" value="SUBTILISIN"/>
</dbReference>
<evidence type="ECO:0000256" key="4">
    <source>
        <dbReference type="ARBA" id="ARBA00022825"/>
    </source>
</evidence>
<dbReference type="Pfam" id="PF00082">
    <property type="entry name" value="Peptidase_S8"/>
    <property type="match status" value="1"/>
</dbReference>
<dbReference type="PANTHER" id="PTHR43806:SF11">
    <property type="entry name" value="CEREVISIN-RELATED"/>
    <property type="match status" value="1"/>
</dbReference>
<dbReference type="PROSITE" id="PS00136">
    <property type="entry name" value="SUBTILASE_ASP"/>
    <property type="match status" value="1"/>
</dbReference>
<dbReference type="Proteomes" id="UP001291930">
    <property type="component" value="Unassembled WGS sequence"/>
</dbReference>
<evidence type="ECO:0000259" key="8">
    <source>
        <dbReference type="Pfam" id="PF00082"/>
    </source>
</evidence>
<evidence type="ECO:0000256" key="2">
    <source>
        <dbReference type="ARBA" id="ARBA00022670"/>
    </source>
</evidence>
<comment type="caution">
    <text evidence="9">The sequence shown here is derived from an EMBL/GenBank/DDBJ whole genome shotgun (WGS) entry which is preliminary data.</text>
</comment>
<evidence type="ECO:0000256" key="3">
    <source>
        <dbReference type="ARBA" id="ARBA00022801"/>
    </source>
</evidence>
<evidence type="ECO:0000256" key="5">
    <source>
        <dbReference type="PROSITE-ProRule" id="PRU01240"/>
    </source>
</evidence>
<accession>A0ABU5JXL4</accession>
<protein>
    <submittedName>
        <fullName evidence="9">S8 family serine peptidase</fullName>
    </submittedName>
</protein>
<keyword evidence="4 5" id="KW-0720">Serine protease</keyword>
<dbReference type="EMBL" id="JAXOVW010000023">
    <property type="protein sequence ID" value="MDZ5607871.1"/>
    <property type="molecule type" value="Genomic_DNA"/>
</dbReference>
<evidence type="ECO:0000256" key="1">
    <source>
        <dbReference type="ARBA" id="ARBA00011073"/>
    </source>
</evidence>
<dbReference type="PANTHER" id="PTHR43806">
    <property type="entry name" value="PEPTIDASE S8"/>
    <property type="match status" value="1"/>
</dbReference>
<feature type="active site" description="Charge relay system" evidence="5">
    <location>
        <position position="174"/>
    </location>
</feature>
<proteinExistence type="inferred from homology"/>
<keyword evidence="7" id="KW-0732">Signal</keyword>